<name>A0A420EI17_9ALTE</name>
<sequence length="194" mass="22071">MFSIRSPLALVLFIWASLSFSANAALTNMKQLTPYLSKDKHGIYHISSDEDLDYDRFVIEDGVLTLSGPKKTTSFAIETDLTSAQLEGVWFEYLKTNSDEISTKITRRANDYDYDTVELDHTNRSYYVSTQDDMQIPYAIIDGAILDEDTDYYYFVLSVSSKAVQFVDIYGGTFMEKKYAGEPLLEIPSGYTEQ</sequence>
<dbReference type="Proteomes" id="UP000286482">
    <property type="component" value="Unassembled WGS sequence"/>
</dbReference>
<evidence type="ECO:0000313" key="2">
    <source>
        <dbReference type="EMBL" id="RKF20333.1"/>
    </source>
</evidence>
<dbReference type="AlphaFoldDB" id="A0A420EI17"/>
<keyword evidence="3" id="KW-1185">Reference proteome</keyword>
<dbReference type="RefSeq" id="WP_120354337.1">
    <property type="nucleotide sequence ID" value="NZ_RAQO01000004.1"/>
</dbReference>
<keyword evidence="1" id="KW-0732">Signal</keyword>
<organism evidence="2 3">
    <name type="scientific">Alginatibacterium sediminis</name>
    <dbReference type="NCBI Taxonomy" id="2164068"/>
    <lineage>
        <taxon>Bacteria</taxon>
        <taxon>Pseudomonadati</taxon>
        <taxon>Pseudomonadota</taxon>
        <taxon>Gammaproteobacteria</taxon>
        <taxon>Alteromonadales</taxon>
        <taxon>Alteromonadaceae</taxon>
        <taxon>Alginatibacterium</taxon>
    </lineage>
</organism>
<evidence type="ECO:0000256" key="1">
    <source>
        <dbReference type="SAM" id="SignalP"/>
    </source>
</evidence>
<accession>A0A420EI17</accession>
<comment type="caution">
    <text evidence="2">The sequence shown here is derived from an EMBL/GenBank/DDBJ whole genome shotgun (WGS) entry which is preliminary data.</text>
</comment>
<feature type="signal peptide" evidence="1">
    <location>
        <begin position="1"/>
        <end position="24"/>
    </location>
</feature>
<reference evidence="2 3" key="1">
    <citation type="submission" date="2018-09" db="EMBL/GenBank/DDBJ databases">
        <authorList>
            <person name="Wang Z."/>
        </authorList>
    </citation>
    <scope>NUCLEOTIDE SEQUENCE [LARGE SCALE GENOMIC DNA]</scope>
    <source>
        <strain evidence="2 3">ALS 81</strain>
    </source>
</reference>
<dbReference type="EMBL" id="RAQO01000004">
    <property type="protein sequence ID" value="RKF20333.1"/>
    <property type="molecule type" value="Genomic_DNA"/>
</dbReference>
<gene>
    <name evidence="2" type="ORF">DBZ36_07795</name>
</gene>
<feature type="chain" id="PRO_5019580912" evidence="1">
    <location>
        <begin position="25"/>
        <end position="194"/>
    </location>
</feature>
<proteinExistence type="predicted"/>
<protein>
    <submittedName>
        <fullName evidence="2">Uncharacterized protein</fullName>
    </submittedName>
</protein>
<evidence type="ECO:0000313" key="3">
    <source>
        <dbReference type="Proteomes" id="UP000286482"/>
    </source>
</evidence>